<comment type="caution">
    <text evidence="1">The sequence shown here is derived from an EMBL/GenBank/DDBJ whole genome shotgun (WGS) entry which is preliminary data.</text>
</comment>
<dbReference type="AlphaFoldDB" id="A0A8X6FZC2"/>
<gene>
    <name evidence="1" type="ORF">TNCT_676211</name>
</gene>
<evidence type="ECO:0000313" key="2">
    <source>
        <dbReference type="Proteomes" id="UP000887116"/>
    </source>
</evidence>
<dbReference type="EMBL" id="BMAO01004045">
    <property type="protein sequence ID" value="GFQ91962.1"/>
    <property type="molecule type" value="Genomic_DNA"/>
</dbReference>
<reference evidence="1" key="1">
    <citation type="submission" date="2020-07" db="EMBL/GenBank/DDBJ databases">
        <title>Multicomponent nature underlies the extraordinary mechanical properties of spider dragline silk.</title>
        <authorList>
            <person name="Kono N."/>
            <person name="Nakamura H."/>
            <person name="Mori M."/>
            <person name="Yoshida Y."/>
            <person name="Ohtoshi R."/>
            <person name="Malay A.D."/>
            <person name="Moran D.A.P."/>
            <person name="Tomita M."/>
            <person name="Numata K."/>
            <person name="Arakawa K."/>
        </authorList>
    </citation>
    <scope>NUCLEOTIDE SEQUENCE</scope>
</reference>
<organism evidence="1 2">
    <name type="scientific">Trichonephila clavata</name>
    <name type="common">Joro spider</name>
    <name type="synonym">Nephila clavata</name>
    <dbReference type="NCBI Taxonomy" id="2740835"/>
    <lineage>
        <taxon>Eukaryota</taxon>
        <taxon>Metazoa</taxon>
        <taxon>Ecdysozoa</taxon>
        <taxon>Arthropoda</taxon>
        <taxon>Chelicerata</taxon>
        <taxon>Arachnida</taxon>
        <taxon>Araneae</taxon>
        <taxon>Araneomorphae</taxon>
        <taxon>Entelegynae</taxon>
        <taxon>Araneoidea</taxon>
        <taxon>Nephilidae</taxon>
        <taxon>Trichonephila</taxon>
    </lineage>
</organism>
<name>A0A8X6FZC2_TRICU</name>
<proteinExistence type="predicted"/>
<evidence type="ECO:0000313" key="1">
    <source>
        <dbReference type="EMBL" id="GFQ91962.1"/>
    </source>
</evidence>
<protein>
    <submittedName>
        <fullName evidence="1">Uncharacterized protein</fullName>
    </submittedName>
</protein>
<sequence length="83" mass="9376">MNWATTTYPPLSKGYFKVSALVNCEMWRSPAMLVPHGTAQQQRNIYCFQKFGQDPLQENQIFPAVQRIGQKAQSNEVVSKNAG</sequence>
<accession>A0A8X6FZC2</accession>
<keyword evidence="2" id="KW-1185">Reference proteome</keyword>
<dbReference type="Proteomes" id="UP000887116">
    <property type="component" value="Unassembled WGS sequence"/>
</dbReference>